<evidence type="ECO:0000256" key="1">
    <source>
        <dbReference type="SAM" id="MobiDB-lite"/>
    </source>
</evidence>
<name>A0AAV6ZET2_ENGPU</name>
<dbReference type="AlphaFoldDB" id="A0AAV6ZET2"/>
<gene>
    <name evidence="2" type="ORF">GDO81_021487</name>
</gene>
<evidence type="ECO:0000313" key="2">
    <source>
        <dbReference type="EMBL" id="KAG8545031.1"/>
    </source>
</evidence>
<organism evidence="2 3">
    <name type="scientific">Engystomops pustulosus</name>
    <name type="common">Tungara frog</name>
    <name type="synonym">Physalaemus pustulosus</name>
    <dbReference type="NCBI Taxonomy" id="76066"/>
    <lineage>
        <taxon>Eukaryota</taxon>
        <taxon>Metazoa</taxon>
        <taxon>Chordata</taxon>
        <taxon>Craniata</taxon>
        <taxon>Vertebrata</taxon>
        <taxon>Euteleostomi</taxon>
        <taxon>Amphibia</taxon>
        <taxon>Batrachia</taxon>
        <taxon>Anura</taxon>
        <taxon>Neobatrachia</taxon>
        <taxon>Hyloidea</taxon>
        <taxon>Leptodactylidae</taxon>
        <taxon>Leiuperinae</taxon>
        <taxon>Engystomops</taxon>
    </lineage>
</organism>
<dbReference type="Proteomes" id="UP000824782">
    <property type="component" value="Unassembled WGS sequence"/>
</dbReference>
<reference evidence="2" key="1">
    <citation type="thesis" date="2020" institute="ProQuest LLC" country="789 East Eisenhower Parkway, Ann Arbor, MI, USA">
        <title>Comparative Genomics and Chromosome Evolution.</title>
        <authorList>
            <person name="Mudd A.B."/>
        </authorList>
    </citation>
    <scope>NUCLEOTIDE SEQUENCE</scope>
    <source>
        <strain evidence="2">237g6f4</strain>
        <tissue evidence="2">Blood</tissue>
    </source>
</reference>
<feature type="region of interest" description="Disordered" evidence="1">
    <location>
        <begin position="47"/>
        <end position="68"/>
    </location>
</feature>
<accession>A0AAV6ZET2</accession>
<feature type="compositionally biased region" description="Basic and acidic residues" evidence="1">
    <location>
        <begin position="59"/>
        <end position="68"/>
    </location>
</feature>
<proteinExistence type="predicted"/>
<dbReference type="EMBL" id="WNYA01001843">
    <property type="protein sequence ID" value="KAG8545031.1"/>
    <property type="molecule type" value="Genomic_DNA"/>
</dbReference>
<evidence type="ECO:0000313" key="3">
    <source>
        <dbReference type="Proteomes" id="UP000824782"/>
    </source>
</evidence>
<comment type="caution">
    <text evidence="2">The sequence shown here is derived from an EMBL/GenBank/DDBJ whole genome shotgun (WGS) entry which is preliminary data.</text>
</comment>
<keyword evidence="3" id="KW-1185">Reference proteome</keyword>
<protein>
    <submittedName>
        <fullName evidence="2">Uncharacterized protein</fullName>
    </submittedName>
</protein>
<sequence>MRQFSHLWPINWMTIEESHDLSFILTGDASLIIDGTFSFLGDNAGGKQSITDAENPGESDVKTEDFVI</sequence>